<dbReference type="Pfam" id="PF00076">
    <property type="entry name" value="RRM_1"/>
    <property type="match status" value="1"/>
</dbReference>
<sequence length="331" mass="36018">MNQQATRHARRIYVGCLPPTATEQNGFPCSSRWQRSLAIGGNTAGPGDSVVNVFINYEKKFAFVEMRSVEEASNAMALDRIILEGVPVKVRRPGDYSPPLAATLGPTQPNPNLNLAAVGLSTCGLEELFECFGPLRGFNLAKDITGRSKGYVFCTYQDPSVTDIACTALNGIKLGDKTVVVMRAIQGAVQPNLEQEEILLPPQLEIVLQVNDLLDLLGIPTKIICLTQVVTANDLGDDEEYKDIMEEMRQEGNLVNVLIPRPNPDHNIPSPGVGKYADVDGASKAKSGIHGRKFGRNQVVAMYYSENKYVQGNYEVPCHGTDPGSIPGWCI</sequence>
<protein>
    <recommendedName>
        <fullName evidence="5">RRM domain-containing protein</fullName>
    </recommendedName>
</protein>
<proteinExistence type="predicted"/>
<dbReference type="OrthoDB" id="1080216at2759"/>
<dbReference type="InterPro" id="IPR035979">
    <property type="entry name" value="RBD_domain_sf"/>
</dbReference>
<dbReference type="GO" id="GO:0008380">
    <property type="term" value="P:RNA splicing"/>
    <property type="evidence" value="ECO:0007669"/>
    <property type="project" value="UniProtKB-KW"/>
</dbReference>
<dbReference type="CDD" id="cd12230">
    <property type="entry name" value="RRM1_U2AF65"/>
    <property type="match status" value="1"/>
</dbReference>
<dbReference type="OMA" id="AMYYSEN"/>
<dbReference type="InterPro" id="IPR000504">
    <property type="entry name" value="RRM_dom"/>
</dbReference>
<organism evidence="6 7">
    <name type="scientific">Arabis alpina</name>
    <name type="common">Alpine rock-cress</name>
    <dbReference type="NCBI Taxonomy" id="50452"/>
    <lineage>
        <taxon>Eukaryota</taxon>
        <taxon>Viridiplantae</taxon>
        <taxon>Streptophyta</taxon>
        <taxon>Embryophyta</taxon>
        <taxon>Tracheophyta</taxon>
        <taxon>Spermatophyta</taxon>
        <taxon>Magnoliopsida</taxon>
        <taxon>eudicotyledons</taxon>
        <taxon>Gunneridae</taxon>
        <taxon>Pentapetalae</taxon>
        <taxon>rosids</taxon>
        <taxon>malvids</taxon>
        <taxon>Brassicales</taxon>
        <taxon>Brassicaceae</taxon>
        <taxon>Arabideae</taxon>
        <taxon>Arabis</taxon>
    </lineage>
</organism>
<dbReference type="GO" id="GO:0006397">
    <property type="term" value="P:mRNA processing"/>
    <property type="evidence" value="ECO:0007669"/>
    <property type="project" value="UniProtKB-KW"/>
</dbReference>
<reference evidence="7" key="1">
    <citation type="journal article" date="2015" name="Nat. Plants">
        <title>Genome expansion of Arabis alpina linked with retrotransposition and reduced symmetric DNA methylation.</title>
        <authorList>
            <person name="Willing E.M."/>
            <person name="Rawat V."/>
            <person name="Mandakova T."/>
            <person name="Maumus F."/>
            <person name="James G.V."/>
            <person name="Nordstroem K.J."/>
            <person name="Becker C."/>
            <person name="Warthmann N."/>
            <person name="Chica C."/>
            <person name="Szarzynska B."/>
            <person name="Zytnicki M."/>
            <person name="Albani M.C."/>
            <person name="Kiefer C."/>
            <person name="Bergonzi S."/>
            <person name="Castaings L."/>
            <person name="Mateos J.L."/>
            <person name="Berns M.C."/>
            <person name="Bujdoso N."/>
            <person name="Piofczyk T."/>
            <person name="de Lorenzo L."/>
            <person name="Barrero-Sicilia C."/>
            <person name="Mateos I."/>
            <person name="Piednoel M."/>
            <person name="Hagmann J."/>
            <person name="Chen-Min-Tao R."/>
            <person name="Iglesias-Fernandez R."/>
            <person name="Schuster S.C."/>
            <person name="Alonso-Blanco C."/>
            <person name="Roudier F."/>
            <person name="Carbonero P."/>
            <person name="Paz-Ares J."/>
            <person name="Davis S.J."/>
            <person name="Pecinka A."/>
            <person name="Quesneville H."/>
            <person name="Colot V."/>
            <person name="Lysak M.A."/>
            <person name="Weigel D."/>
            <person name="Coupland G."/>
            <person name="Schneeberger K."/>
        </authorList>
    </citation>
    <scope>NUCLEOTIDE SEQUENCE [LARGE SCALE GENOMIC DNA]</scope>
    <source>
        <strain evidence="7">cv. Pajares</strain>
    </source>
</reference>
<dbReference type="FunFam" id="3.30.70.330:FF:000057">
    <property type="entry name" value="U2 snRNP auxiliary factor large subunit"/>
    <property type="match status" value="1"/>
</dbReference>
<evidence type="ECO:0000256" key="4">
    <source>
        <dbReference type="PROSITE-ProRule" id="PRU00176"/>
    </source>
</evidence>
<accession>A0A087HF49</accession>
<gene>
    <name evidence="6" type="ordered locus">AALP_Aa2g036200</name>
</gene>
<dbReference type="eggNOG" id="KOG0120">
    <property type="taxonomic scope" value="Eukaryota"/>
</dbReference>
<dbReference type="PROSITE" id="PS50102">
    <property type="entry name" value="RRM"/>
    <property type="match status" value="1"/>
</dbReference>
<dbReference type="Gene3D" id="3.30.70.330">
    <property type="match status" value="3"/>
</dbReference>
<keyword evidence="3" id="KW-0508">mRNA splicing</keyword>
<keyword evidence="1" id="KW-0507">mRNA processing</keyword>
<evidence type="ECO:0000259" key="5">
    <source>
        <dbReference type="PROSITE" id="PS50102"/>
    </source>
</evidence>
<keyword evidence="2 4" id="KW-0694">RNA-binding</keyword>
<evidence type="ECO:0000256" key="3">
    <source>
        <dbReference type="ARBA" id="ARBA00023187"/>
    </source>
</evidence>
<evidence type="ECO:0000256" key="2">
    <source>
        <dbReference type="ARBA" id="ARBA00022884"/>
    </source>
</evidence>
<dbReference type="SUPFAM" id="SSF54928">
    <property type="entry name" value="RNA-binding domain, RBD"/>
    <property type="match status" value="2"/>
</dbReference>
<dbReference type="FunFam" id="3.30.70.330:FF:000097">
    <property type="entry name" value="U2 snRNP auxiliary factor large subunit"/>
    <property type="match status" value="1"/>
</dbReference>
<evidence type="ECO:0000313" key="6">
    <source>
        <dbReference type="EMBL" id="KFK40751.1"/>
    </source>
</evidence>
<evidence type="ECO:0000313" key="7">
    <source>
        <dbReference type="Proteomes" id="UP000029120"/>
    </source>
</evidence>
<dbReference type="PANTHER" id="PTHR23139">
    <property type="entry name" value="RNA-BINDING PROTEIN"/>
    <property type="match status" value="1"/>
</dbReference>
<dbReference type="InterPro" id="IPR012677">
    <property type="entry name" value="Nucleotide-bd_a/b_plait_sf"/>
</dbReference>
<evidence type="ECO:0000256" key="1">
    <source>
        <dbReference type="ARBA" id="ARBA00022664"/>
    </source>
</evidence>
<dbReference type="Proteomes" id="UP000029120">
    <property type="component" value="Chromosome 2"/>
</dbReference>
<dbReference type="CDD" id="cd12232">
    <property type="entry name" value="RRM3_U2AF65"/>
    <property type="match status" value="1"/>
</dbReference>
<keyword evidence="7" id="KW-1185">Reference proteome</keyword>
<dbReference type="Gramene" id="KFK40751">
    <property type="protein sequence ID" value="KFK40751"/>
    <property type="gene ID" value="AALP_AA2G036200"/>
</dbReference>
<dbReference type="SMART" id="SM00360">
    <property type="entry name" value="RRM"/>
    <property type="match status" value="2"/>
</dbReference>
<feature type="domain" description="RRM" evidence="5">
    <location>
        <begin position="114"/>
        <end position="186"/>
    </location>
</feature>
<dbReference type="GO" id="GO:0003723">
    <property type="term" value="F:RNA binding"/>
    <property type="evidence" value="ECO:0007669"/>
    <property type="project" value="UniProtKB-UniRule"/>
</dbReference>
<dbReference type="EMBL" id="CM002870">
    <property type="protein sequence ID" value="KFK40751.1"/>
    <property type="molecule type" value="Genomic_DNA"/>
</dbReference>
<name>A0A087HF49_ARAAL</name>
<dbReference type="AlphaFoldDB" id="A0A087HF49"/>